<dbReference type="EMBL" id="QPKB01000012">
    <property type="protein sequence ID" value="RWR96924.1"/>
    <property type="molecule type" value="Genomic_DNA"/>
</dbReference>
<organism evidence="1 2">
    <name type="scientific">Cinnamomum micranthum f. kanehirae</name>
    <dbReference type="NCBI Taxonomy" id="337451"/>
    <lineage>
        <taxon>Eukaryota</taxon>
        <taxon>Viridiplantae</taxon>
        <taxon>Streptophyta</taxon>
        <taxon>Embryophyta</taxon>
        <taxon>Tracheophyta</taxon>
        <taxon>Spermatophyta</taxon>
        <taxon>Magnoliopsida</taxon>
        <taxon>Magnoliidae</taxon>
        <taxon>Laurales</taxon>
        <taxon>Lauraceae</taxon>
        <taxon>Cinnamomum</taxon>
    </lineage>
</organism>
<sequence length="27" mass="3166">MGIQFLLPMSHSLKQNLFLRKMNLCCV</sequence>
<name>A0A3S3PSP0_9MAGN</name>
<keyword evidence="2" id="KW-1185">Reference proteome</keyword>
<protein>
    <submittedName>
        <fullName evidence="1">Uncharacterized protein</fullName>
    </submittedName>
</protein>
<accession>A0A3S3PSP0</accession>
<gene>
    <name evidence="1" type="ORF">CKAN_02632900</name>
</gene>
<dbReference type="AlphaFoldDB" id="A0A3S3PSP0"/>
<proteinExistence type="predicted"/>
<reference evidence="1 2" key="1">
    <citation type="journal article" date="2019" name="Nat. Plants">
        <title>Stout camphor tree genome fills gaps in understanding of flowering plant genome evolution.</title>
        <authorList>
            <person name="Chaw S.M."/>
            <person name="Liu Y.C."/>
            <person name="Wu Y.W."/>
            <person name="Wang H.Y."/>
            <person name="Lin C.I."/>
            <person name="Wu C.S."/>
            <person name="Ke H.M."/>
            <person name="Chang L.Y."/>
            <person name="Hsu C.Y."/>
            <person name="Yang H.T."/>
            <person name="Sudianto E."/>
            <person name="Hsu M.H."/>
            <person name="Wu K.P."/>
            <person name="Wang L.N."/>
            <person name="Leebens-Mack J.H."/>
            <person name="Tsai I.J."/>
        </authorList>
    </citation>
    <scope>NUCLEOTIDE SEQUENCE [LARGE SCALE GENOMIC DNA]</scope>
    <source>
        <strain evidence="2">cv. Chaw 1501</strain>
        <tissue evidence="1">Young leaves</tissue>
    </source>
</reference>
<evidence type="ECO:0000313" key="2">
    <source>
        <dbReference type="Proteomes" id="UP000283530"/>
    </source>
</evidence>
<dbReference type="Proteomes" id="UP000283530">
    <property type="component" value="Unassembled WGS sequence"/>
</dbReference>
<comment type="caution">
    <text evidence="1">The sequence shown here is derived from an EMBL/GenBank/DDBJ whole genome shotgun (WGS) entry which is preliminary data.</text>
</comment>
<evidence type="ECO:0000313" key="1">
    <source>
        <dbReference type="EMBL" id="RWR96924.1"/>
    </source>
</evidence>